<name>A0ABR7QZI7_9GAMM</name>
<dbReference type="Gene3D" id="3.40.1190.20">
    <property type="match status" value="1"/>
</dbReference>
<keyword evidence="6 11" id="KW-0547">Nucleotide-binding</keyword>
<dbReference type="EMBL" id="JABURY010000019">
    <property type="protein sequence ID" value="MBC9131623.1"/>
    <property type="molecule type" value="Genomic_DNA"/>
</dbReference>
<evidence type="ECO:0000313" key="12">
    <source>
        <dbReference type="EMBL" id="MBC9131623.1"/>
    </source>
</evidence>
<sequence length="262" mass="27766">MTTIISFQADQAIPFIKQVRLQNPLVHCITNDVVQNFTANILLAIGASPAMVVAEEEVESFVKIANSLLINIGTIEQSSARSMQLAAHTAMMTKTPWVLDPVAVGEVLTFRTNIAKALLSCYPTVIRGNAAEILTLVGQKSQAKGVDSQDSTEIALEAAKELASQVQTIVAVTGKVDYVTNGQQVYAISGGDIALTRVTGTGCSLSAMVAAFVAATPDDRLTATASACFMMKRAADMAIHQQGLGTFAISLWDQLSLMETIS</sequence>
<dbReference type="NCBIfam" id="TIGR00694">
    <property type="entry name" value="thiM"/>
    <property type="match status" value="1"/>
</dbReference>
<feature type="binding site" evidence="11">
    <location>
        <position position="51"/>
    </location>
    <ligand>
        <name>substrate</name>
    </ligand>
</feature>
<keyword evidence="13" id="KW-1185">Reference proteome</keyword>
<feature type="binding site" evidence="11">
    <location>
        <position position="173"/>
    </location>
    <ligand>
        <name>ATP</name>
        <dbReference type="ChEBI" id="CHEBI:30616"/>
    </ligand>
</feature>
<accession>A0ABR7QZI7</accession>
<dbReference type="HAMAP" id="MF_00228">
    <property type="entry name" value="Thz_kinase"/>
    <property type="match status" value="1"/>
</dbReference>
<dbReference type="RefSeq" id="WP_187756065.1">
    <property type="nucleotide sequence ID" value="NZ_JABURY010000019.1"/>
</dbReference>
<evidence type="ECO:0000256" key="1">
    <source>
        <dbReference type="ARBA" id="ARBA00001771"/>
    </source>
</evidence>
<dbReference type="InterPro" id="IPR000417">
    <property type="entry name" value="Hyethyz_kinase"/>
</dbReference>
<dbReference type="InterPro" id="IPR029056">
    <property type="entry name" value="Ribokinase-like"/>
</dbReference>
<evidence type="ECO:0000256" key="2">
    <source>
        <dbReference type="ARBA" id="ARBA00001946"/>
    </source>
</evidence>
<evidence type="ECO:0000256" key="9">
    <source>
        <dbReference type="ARBA" id="ARBA00022842"/>
    </source>
</evidence>
<protein>
    <recommendedName>
        <fullName evidence="11">Hydroxyethylthiazole kinase</fullName>
        <ecNumber evidence="11">2.7.1.50</ecNumber>
    </recommendedName>
    <alternativeName>
        <fullName evidence="11">4-methyl-5-beta-hydroxyethylthiazole kinase</fullName>
        <shortName evidence="11">TH kinase</shortName>
        <shortName evidence="11">Thz kinase</shortName>
    </alternativeName>
</protein>
<evidence type="ECO:0000256" key="8">
    <source>
        <dbReference type="ARBA" id="ARBA00022840"/>
    </source>
</evidence>
<evidence type="ECO:0000256" key="4">
    <source>
        <dbReference type="ARBA" id="ARBA00022679"/>
    </source>
</evidence>
<dbReference type="PIRSF" id="PIRSF000513">
    <property type="entry name" value="Thz_kinase"/>
    <property type="match status" value="1"/>
</dbReference>
<comment type="similarity">
    <text evidence="11">Belongs to the Thz kinase family.</text>
</comment>
<gene>
    <name evidence="11 12" type="primary">thiM</name>
    <name evidence="12" type="ORF">FcAc13_09940</name>
</gene>
<keyword evidence="5 11" id="KW-0479">Metal-binding</keyword>
<evidence type="ECO:0000256" key="5">
    <source>
        <dbReference type="ARBA" id="ARBA00022723"/>
    </source>
</evidence>
<comment type="cofactor">
    <cofactor evidence="2 11">
        <name>Mg(2+)</name>
        <dbReference type="ChEBI" id="CHEBI:18420"/>
    </cofactor>
</comment>
<dbReference type="NCBIfam" id="NF006830">
    <property type="entry name" value="PRK09355.1"/>
    <property type="match status" value="1"/>
</dbReference>
<keyword evidence="9 11" id="KW-0460">Magnesium</keyword>
<feature type="binding site" evidence="11">
    <location>
        <position position="127"/>
    </location>
    <ligand>
        <name>ATP</name>
        <dbReference type="ChEBI" id="CHEBI:30616"/>
    </ligand>
</feature>
<keyword evidence="4 11" id="KW-0808">Transferase</keyword>
<evidence type="ECO:0000256" key="3">
    <source>
        <dbReference type="ARBA" id="ARBA00004868"/>
    </source>
</evidence>
<comment type="function">
    <text evidence="11">Catalyzes the phosphorylation of the hydroxyl group of 4-methyl-5-beta-hydroxyethylthiazole (THZ).</text>
</comment>
<comment type="catalytic activity">
    <reaction evidence="1 11">
        <text>5-(2-hydroxyethyl)-4-methylthiazole + ATP = 4-methyl-5-(2-phosphooxyethyl)-thiazole + ADP + H(+)</text>
        <dbReference type="Rhea" id="RHEA:24212"/>
        <dbReference type="ChEBI" id="CHEBI:15378"/>
        <dbReference type="ChEBI" id="CHEBI:17957"/>
        <dbReference type="ChEBI" id="CHEBI:30616"/>
        <dbReference type="ChEBI" id="CHEBI:58296"/>
        <dbReference type="ChEBI" id="CHEBI:456216"/>
        <dbReference type="EC" id="2.7.1.50"/>
    </reaction>
</comment>
<dbReference type="CDD" id="cd01170">
    <property type="entry name" value="THZ_kinase"/>
    <property type="match status" value="1"/>
</dbReference>
<dbReference type="GO" id="GO:0004417">
    <property type="term" value="F:hydroxyethylthiazole kinase activity"/>
    <property type="evidence" value="ECO:0007669"/>
    <property type="project" value="UniProtKB-EC"/>
</dbReference>
<keyword evidence="8 11" id="KW-0067">ATP-binding</keyword>
<evidence type="ECO:0000313" key="13">
    <source>
        <dbReference type="Proteomes" id="UP000651208"/>
    </source>
</evidence>
<keyword evidence="7 11" id="KW-0418">Kinase</keyword>
<evidence type="ECO:0000256" key="11">
    <source>
        <dbReference type="HAMAP-Rule" id="MF_00228"/>
    </source>
</evidence>
<dbReference type="EC" id="2.7.1.50" evidence="11"/>
<dbReference type="Proteomes" id="UP000651208">
    <property type="component" value="Unassembled WGS sequence"/>
</dbReference>
<evidence type="ECO:0000256" key="7">
    <source>
        <dbReference type="ARBA" id="ARBA00022777"/>
    </source>
</evidence>
<dbReference type="SUPFAM" id="SSF53613">
    <property type="entry name" value="Ribokinase-like"/>
    <property type="match status" value="1"/>
</dbReference>
<organism evidence="12 13">
    <name type="scientific">Frischella japonica</name>
    <dbReference type="NCBI Taxonomy" id="2741544"/>
    <lineage>
        <taxon>Bacteria</taxon>
        <taxon>Pseudomonadati</taxon>
        <taxon>Pseudomonadota</taxon>
        <taxon>Gammaproteobacteria</taxon>
        <taxon>Orbales</taxon>
        <taxon>Orbaceae</taxon>
        <taxon>Frischella</taxon>
    </lineage>
</organism>
<evidence type="ECO:0000256" key="10">
    <source>
        <dbReference type="ARBA" id="ARBA00022977"/>
    </source>
</evidence>
<feature type="binding site" evidence="11">
    <location>
        <position position="200"/>
    </location>
    <ligand>
        <name>substrate</name>
    </ligand>
</feature>
<comment type="caution">
    <text evidence="12">The sequence shown here is derived from an EMBL/GenBank/DDBJ whole genome shotgun (WGS) entry which is preliminary data.</text>
</comment>
<dbReference type="Pfam" id="PF02110">
    <property type="entry name" value="HK"/>
    <property type="match status" value="1"/>
</dbReference>
<reference evidence="12 13" key="1">
    <citation type="submission" date="2020-06" db="EMBL/GenBank/DDBJ databases">
        <title>Frischella cerana isolated from Apis cerana gut homogenate.</title>
        <authorList>
            <person name="Wolter L.A."/>
            <person name="Suenami S."/>
            <person name="Miyazaki R."/>
        </authorList>
    </citation>
    <scope>NUCLEOTIDE SEQUENCE [LARGE SCALE GENOMIC DNA]</scope>
    <source>
        <strain evidence="12 13">Ac13</strain>
    </source>
</reference>
<dbReference type="PRINTS" id="PR01099">
    <property type="entry name" value="HYETHTZKNASE"/>
</dbReference>
<proteinExistence type="inferred from homology"/>
<evidence type="ECO:0000256" key="6">
    <source>
        <dbReference type="ARBA" id="ARBA00022741"/>
    </source>
</evidence>
<comment type="pathway">
    <text evidence="3 11">Cofactor biosynthesis; thiamine diphosphate biosynthesis; 4-methyl-5-(2-phosphoethyl)-thiazole from 5-(2-hydroxyethyl)-4-methylthiazole: step 1/1.</text>
</comment>
<keyword evidence="10 11" id="KW-0784">Thiamine biosynthesis</keyword>